<feature type="chain" id="PRO_5006386958" evidence="1">
    <location>
        <begin position="18"/>
        <end position="154"/>
    </location>
</feature>
<feature type="signal peptide" evidence="1">
    <location>
        <begin position="1"/>
        <end position="17"/>
    </location>
</feature>
<organism evidence="2 3">
    <name type="scientific">Drosophila willistoni</name>
    <name type="common">Fruit fly</name>
    <dbReference type="NCBI Taxonomy" id="7260"/>
    <lineage>
        <taxon>Eukaryota</taxon>
        <taxon>Metazoa</taxon>
        <taxon>Ecdysozoa</taxon>
        <taxon>Arthropoda</taxon>
        <taxon>Hexapoda</taxon>
        <taxon>Insecta</taxon>
        <taxon>Pterygota</taxon>
        <taxon>Neoptera</taxon>
        <taxon>Endopterygota</taxon>
        <taxon>Diptera</taxon>
        <taxon>Brachycera</taxon>
        <taxon>Muscomorpha</taxon>
        <taxon>Ephydroidea</taxon>
        <taxon>Drosophilidae</taxon>
        <taxon>Drosophila</taxon>
        <taxon>Sophophora</taxon>
    </lineage>
</organism>
<protein>
    <submittedName>
        <fullName evidence="2">Uncharacterized protein</fullName>
    </submittedName>
</protein>
<evidence type="ECO:0000256" key="1">
    <source>
        <dbReference type="SAM" id="SignalP"/>
    </source>
</evidence>
<evidence type="ECO:0000313" key="3">
    <source>
        <dbReference type="Proteomes" id="UP000007798"/>
    </source>
</evidence>
<gene>
    <name evidence="2" type="primary">Dwil\GK28070</name>
    <name evidence="2" type="ORF">Dwil_GK28070</name>
</gene>
<sequence length="154" mass="15032">MFKYFVFAVFCICSSAAAPGYLGGLAAAPAPAISYGHALSGPSIASYGLAAPQLSYAAPALAHGPVLAHSSISLGPKISYASPALAAAPLGLAHAPLRLAHAPLGLAHAPLGLAHAPLGLSHGSLASPYGLGLGYRSIAAPALSAPALGLAHGW</sequence>
<dbReference type="AlphaFoldDB" id="A0A0Q9WPJ0"/>
<dbReference type="InParanoid" id="A0A0Q9WPJ0"/>
<evidence type="ECO:0000313" key="2">
    <source>
        <dbReference type="EMBL" id="KRF97792.1"/>
    </source>
</evidence>
<dbReference type="KEGG" id="dwi:26530072"/>
<name>A0A0Q9WPJ0_DROWI</name>
<reference evidence="2 3" key="1">
    <citation type="journal article" date="2007" name="Nature">
        <title>Evolution of genes and genomes on the Drosophila phylogeny.</title>
        <authorList>
            <consortium name="Drosophila 12 Genomes Consortium"/>
            <person name="Clark A.G."/>
            <person name="Eisen M.B."/>
            <person name="Smith D.R."/>
            <person name="Bergman C.M."/>
            <person name="Oliver B."/>
            <person name="Markow T.A."/>
            <person name="Kaufman T.C."/>
            <person name="Kellis M."/>
            <person name="Gelbart W."/>
            <person name="Iyer V.N."/>
            <person name="Pollard D.A."/>
            <person name="Sackton T.B."/>
            <person name="Larracuente A.M."/>
            <person name="Singh N.D."/>
            <person name="Abad J.P."/>
            <person name="Abt D.N."/>
            <person name="Adryan B."/>
            <person name="Aguade M."/>
            <person name="Akashi H."/>
            <person name="Anderson W.W."/>
            <person name="Aquadro C.F."/>
            <person name="Ardell D.H."/>
            <person name="Arguello R."/>
            <person name="Artieri C.G."/>
            <person name="Barbash D.A."/>
            <person name="Barker D."/>
            <person name="Barsanti P."/>
            <person name="Batterham P."/>
            <person name="Batzoglou S."/>
            <person name="Begun D."/>
            <person name="Bhutkar A."/>
            <person name="Blanco E."/>
            <person name="Bosak S.A."/>
            <person name="Bradley R.K."/>
            <person name="Brand A.D."/>
            <person name="Brent M.R."/>
            <person name="Brooks A.N."/>
            <person name="Brown R.H."/>
            <person name="Butlin R.K."/>
            <person name="Caggese C."/>
            <person name="Calvi B.R."/>
            <person name="Bernardo de Carvalho A."/>
            <person name="Caspi A."/>
            <person name="Castrezana S."/>
            <person name="Celniker S.E."/>
            <person name="Chang J.L."/>
            <person name="Chapple C."/>
            <person name="Chatterji S."/>
            <person name="Chinwalla A."/>
            <person name="Civetta A."/>
            <person name="Clifton S.W."/>
            <person name="Comeron J.M."/>
            <person name="Costello J.C."/>
            <person name="Coyne J.A."/>
            <person name="Daub J."/>
            <person name="David R.G."/>
            <person name="Delcher A.L."/>
            <person name="Delehaunty K."/>
            <person name="Do C.B."/>
            <person name="Ebling H."/>
            <person name="Edwards K."/>
            <person name="Eickbush T."/>
            <person name="Evans J.D."/>
            <person name="Filipski A."/>
            <person name="Findeiss S."/>
            <person name="Freyhult E."/>
            <person name="Fulton L."/>
            <person name="Fulton R."/>
            <person name="Garcia A.C."/>
            <person name="Gardiner A."/>
            <person name="Garfield D.A."/>
            <person name="Garvin B.E."/>
            <person name="Gibson G."/>
            <person name="Gilbert D."/>
            <person name="Gnerre S."/>
            <person name="Godfrey J."/>
            <person name="Good R."/>
            <person name="Gotea V."/>
            <person name="Gravely B."/>
            <person name="Greenberg A.J."/>
            <person name="Griffiths-Jones S."/>
            <person name="Gross S."/>
            <person name="Guigo R."/>
            <person name="Gustafson E.A."/>
            <person name="Haerty W."/>
            <person name="Hahn M.W."/>
            <person name="Halligan D.L."/>
            <person name="Halpern A.L."/>
            <person name="Halter G.M."/>
            <person name="Han M.V."/>
            <person name="Heger A."/>
            <person name="Hillier L."/>
            <person name="Hinrichs A.S."/>
            <person name="Holmes I."/>
            <person name="Hoskins R.A."/>
            <person name="Hubisz M.J."/>
            <person name="Hultmark D."/>
            <person name="Huntley M.A."/>
            <person name="Jaffe D.B."/>
            <person name="Jagadeeshan S."/>
            <person name="Jeck W.R."/>
            <person name="Johnson J."/>
            <person name="Jones C.D."/>
            <person name="Jordan W.C."/>
            <person name="Karpen G.H."/>
            <person name="Kataoka E."/>
            <person name="Keightley P.D."/>
            <person name="Kheradpour P."/>
            <person name="Kirkness E.F."/>
            <person name="Koerich L.B."/>
            <person name="Kristiansen K."/>
            <person name="Kudrna D."/>
            <person name="Kulathinal R.J."/>
            <person name="Kumar S."/>
            <person name="Kwok R."/>
            <person name="Lander E."/>
            <person name="Langley C.H."/>
            <person name="Lapoint R."/>
            <person name="Lazzaro B.P."/>
            <person name="Lee S.J."/>
            <person name="Levesque L."/>
            <person name="Li R."/>
            <person name="Lin C.F."/>
            <person name="Lin M.F."/>
            <person name="Lindblad-Toh K."/>
            <person name="Llopart A."/>
            <person name="Long M."/>
            <person name="Low L."/>
            <person name="Lozovsky E."/>
            <person name="Lu J."/>
            <person name="Luo M."/>
            <person name="Machado C.A."/>
            <person name="Makalowski W."/>
            <person name="Marzo M."/>
            <person name="Matsuda M."/>
            <person name="Matzkin L."/>
            <person name="McAllister B."/>
            <person name="McBride C.S."/>
            <person name="McKernan B."/>
            <person name="McKernan K."/>
            <person name="Mendez-Lago M."/>
            <person name="Minx P."/>
            <person name="Mollenhauer M.U."/>
            <person name="Montooth K."/>
            <person name="Mount S.M."/>
            <person name="Mu X."/>
            <person name="Myers E."/>
            <person name="Negre B."/>
            <person name="Newfeld S."/>
            <person name="Nielsen R."/>
            <person name="Noor M.A."/>
            <person name="O'Grady P."/>
            <person name="Pachter L."/>
            <person name="Papaceit M."/>
            <person name="Parisi M.J."/>
            <person name="Parisi M."/>
            <person name="Parts L."/>
            <person name="Pedersen J.S."/>
            <person name="Pesole G."/>
            <person name="Phillippy A.M."/>
            <person name="Ponting C.P."/>
            <person name="Pop M."/>
            <person name="Porcelli D."/>
            <person name="Powell J.R."/>
            <person name="Prohaska S."/>
            <person name="Pruitt K."/>
            <person name="Puig M."/>
            <person name="Quesneville H."/>
            <person name="Ram K.R."/>
            <person name="Rand D."/>
            <person name="Rasmussen M.D."/>
            <person name="Reed L.K."/>
            <person name="Reenan R."/>
            <person name="Reily A."/>
            <person name="Remington K.A."/>
            <person name="Rieger T.T."/>
            <person name="Ritchie M.G."/>
            <person name="Robin C."/>
            <person name="Rogers Y.H."/>
            <person name="Rohde C."/>
            <person name="Rozas J."/>
            <person name="Rubenfield M.J."/>
            <person name="Ruiz A."/>
            <person name="Russo S."/>
            <person name="Salzberg S.L."/>
            <person name="Sanchez-Gracia A."/>
            <person name="Saranga D.J."/>
            <person name="Sato H."/>
            <person name="Schaeffer S.W."/>
            <person name="Schatz M.C."/>
            <person name="Schlenke T."/>
            <person name="Schwartz R."/>
            <person name="Segarra C."/>
            <person name="Singh R.S."/>
            <person name="Sirot L."/>
            <person name="Sirota M."/>
            <person name="Sisneros N.B."/>
            <person name="Smith C.D."/>
            <person name="Smith T.F."/>
            <person name="Spieth J."/>
            <person name="Stage D.E."/>
            <person name="Stark A."/>
            <person name="Stephan W."/>
            <person name="Strausberg R.L."/>
            <person name="Strempel S."/>
            <person name="Sturgill D."/>
            <person name="Sutton G."/>
            <person name="Sutton G.G."/>
            <person name="Tao W."/>
            <person name="Teichmann S."/>
            <person name="Tobari Y.N."/>
            <person name="Tomimura Y."/>
            <person name="Tsolas J.M."/>
            <person name="Valente V.L."/>
            <person name="Venter E."/>
            <person name="Venter J.C."/>
            <person name="Vicario S."/>
            <person name="Vieira F.G."/>
            <person name="Vilella A.J."/>
            <person name="Villasante A."/>
            <person name="Walenz B."/>
            <person name="Wang J."/>
            <person name="Wasserman M."/>
            <person name="Watts T."/>
            <person name="Wilson D."/>
            <person name="Wilson R.K."/>
            <person name="Wing R.A."/>
            <person name="Wolfner M.F."/>
            <person name="Wong A."/>
            <person name="Wong G.K."/>
            <person name="Wu C.I."/>
            <person name="Wu G."/>
            <person name="Yamamoto D."/>
            <person name="Yang H.P."/>
            <person name="Yang S.P."/>
            <person name="Yorke J.A."/>
            <person name="Yoshida K."/>
            <person name="Zdobnov E."/>
            <person name="Zhang P."/>
            <person name="Zhang Y."/>
            <person name="Zimin A.V."/>
            <person name="Baldwin J."/>
            <person name="Abdouelleil A."/>
            <person name="Abdulkadir J."/>
            <person name="Abebe A."/>
            <person name="Abera B."/>
            <person name="Abreu J."/>
            <person name="Acer S.C."/>
            <person name="Aftuck L."/>
            <person name="Alexander A."/>
            <person name="An P."/>
            <person name="Anderson E."/>
            <person name="Anderson S."/>
            <person name="Arachi H."/>
            <person name="Azer M."/>
            <person name="Bachantsang P."/>
            <person name="Barry A."/>
            <person name="Bayul T."/>
            <person name="Berlin A."/>
            <person name="Bessette D."/>
            <person name="Bloom T."/>
            <person name="Blye J."/>
            <person name="Boguslavskiy L."/>
            <person name="Bonnet C."/>
            <person name="Boukhgalter B."/>
            <person name="Bourzgui I."/>
            <person name="Brown A."/>
            <person name="Cahill P."/>
            <person name="Channer S."/>
            <person name="Cheshatsang Y."/>
            <person name="Chuda L."/>
            <person name="Citroen M."/>
            <person name="Collymore A."/>
            <person name="Cooke P."/>
            <person name="Costello M."/>
            <person name="D'Aco K."/>
            <person name="Daza R."/>
            <person name="De Haan G."/>
            <person name="DeGray S."/>
            <person name="DeMaso C."/>
            <person name="Dhargay N."/>
            <person name="Dooley K."/>
            <person name="Dooley E."/>
            <person name="Doricent M."/>
            <person name="Dorje P."/>
            <person name="Dorjee K."/>
            <person name="Dupes A."/>
            <person name="Elong R."/>
            <person name="Falk J."/>
            <person name="Farina A."/>
            <person name="Faro S."/>
            <person name="Ferguson D."/>
            <person name="Fisher S."/>
            <person name="Foley C.D."/>
            <person name="Franke A."/>
            <person name="Friedrich D."/>
            <person name="Gadbois L."/>
            <person name="Gearin G."/>
            <person name="Gearin C.R."/>
            <person name="Giannoukos G."/>
            <person name="Goode T."/>
            <person name="Graham J."/>
            <person name="Grandbois E."/>
            <person name="Grewal S."/>
            <person name="Gyaltsen K."/>
            <person name="Hafez N."/>
            <person name="Hagos B."/>
            <person name="Hall J."/>
            <person name="Henson C."/>
            <person name="Hollinger A."/>
            <person name="Honan T."/>
            <person name="Huard M.D."/>
            <person name="Hughes L."/>
            <person name="Hurhula B."/>
            <person name="Husby M.E."/>
            <person name="Kamat A."/>
            <person name="Kanga B."/>
            <person name="Kashin S."/>
            <person name="Khazanovich D."/>
            <person name="Kisner P."/>
            <person name="Lance K."/>
            <person name="Lara M."/>
            <person name="Lee W."/>
            <person name="Lennon N."/>
            <person name="Letendre F."/>
            <person name="LeVine R."/>
            <person name="Lipovsky A."/>
            <person name="Liu X."/>
            <person name="Liu J."/>
            <person name="Liu S."/>
            <person name="Lokyitsang T."/>
            <person name="Lokyitsang Y."/>
            <person name="Lubonja R."/>
            <person name="Lui A."/>
            <person name="MacDonald P."/>
            <person name="Magnisalis V."/>
            <person name="Maru K."/>
            <person name="Matthews C."/>
            <person name="McCusker W."/>
            <person name="McDonough S."/>
            <person name="Mehta T."/>
            <person name="Meldrim J."/>
            <person name="Meneus L."/>
            <person name="Mihai O."/>
            <person name="Mihalev A."/>
            <person name="Mihova T."/>
            <person name="Mittelman R."/>
            <person name="Mlenga V."/>
            <person name="Montmayeur A."/>
            <person name="Mulrain L."/>
            <person name="Navidi A."/>
            <person name="Naylor J."/>
            <person name="Negash T."/>
            <person name="Nguyen T."/>
            <person name="Nguyen N."/>
            <person name="Nicol R."/>
            <person name="Norbu C."/>
            <person name="Norbu N."/>
            <person name="Novod N."/>
            <person name="O'Neill B."/>
            <person name="Osman S."/>
            <person name="Markiewicz E."/>
            <person name="Oyono O.L."/>
            <person name="Patti C."/>
            <person name="Phunkhang P."/>
            <person name="Pierre F."/>
            <person name="Priest M."/>
            <person name="Raghuraman S."/>
            <person name="Rege F."/>
            <person name="Reyes R."/>
            <person name="Rise C."/>
            <person name="Rogov P."/>
            <person name="Ross K."/>
            <person name="Ryan E."/>
            <person name="Settipalli S."/>
            <person name="Shea T."/>
            <person name="Sherpa N."/>
            <person name="Shi L."/>
            <person name="Shih D."/>
            <person name="Sparrow T."/>
            <person name="Spaulding J."/>
            <person name="Stalker J."/>
            <person name="Stange-Thomann N."/>
            <person name="Stavropoulos S."/>
            <person name="Stone C."/>
            <person name="Strader C."/>
            <person name="Tesfaye S."/>
            <person name="Thomson T."/>
            <person name="Thoulutsang Y."/>
            <person name="Thoulutsang D."/>
            <person name="Topham K."/>
            <person name="Topping I."/>
            <person name="Tsamla T."/>
            <person name="Vassiliev H."/>
            <person name="Vo A."/>
            <person name="Wangchuk T."/>
            <person name="Wangdi T."/>
            <person name="Weiand M."/>
            <person name="Wilkinson J."/>
            <person name="Wilson A."/>
            <person name="Yadav S."/>
            <person name="Young G."/>
            <person name="Yu Q."/>
            <person name="Zembek L."/>
            <person name="Zhong D."/>
            <person name="Zimmer A."/>
            <person name="Zwirko Z."/>
            <person name="Jaffe D.B."/>
            <person name="Alvarez P."/>
            <person name="Brockman W."/>
            <person name="Butler J."/>
            <person name="Chin C."/>
            <person name="Gnerre S."/>
            <person name="Grabherr M."/>
            <person name="Kleber M."/>
            <person name="Mauceli E."/>
            <person name="MacCallum I."/>
        </authorList>
    </citation>
    <scope>NUCLEOTIDE SEQUENCE [LARGE SCALE GENOMIC DNA]</scope>
    <source>
        <strain evidence="3">Tucson 14030-0811.24</strain>
    </source>
</reference>
<accession>A0A0Q9WPJ0</accession>
<proteinExistence type="predicted"/>
<dbReference type="Proteomes" id="UP000007798">
    <property type="component" value="Unassembled WGS sequence"/>
</dbReference>
<keyword evidence="3" id="KW-1185">Reference proteome</keyword>
<dbReference type="FunCoup" id="A0A0Q9WPJ0">
    <property type="interactions" value="1"/>
</dbReference>
<keyword evidence="1" id="KW-0732">Signal</keyword>
<dbReference type="EMBL" id="CH963847">
    <property type="protein sequence ID" value="KRF97792.1"/>
    <property type="molecule type" value="Genomic_DNA"/>
</dbReference>